<evidence type="ECO:0000256" key="1">
    <source>
        <dbReference type="SAM" id="MobiDB-lite"/>
    </source>
</evidence>
<dbReference type="EMBL" id="JBBKZT010000006">
    <property type="protein sequence ID" value="MEJ8847766.1"/>
    <property type="molecule type" value="Genomic_DNA"/>
</dbReference>
<sequence length="112" mass="11790">MPHSLPAVWLAASLAALTLGATAQPAHDPAGPGPAGSARPPLPYVSAFEGYQSFKDEKPIPWREANDTVHRRGGWRAYASEGSAPKAAEGKTQDAYSGMGHAMPMPANKERP</sequence>
<keyword evidence="4" id="KW-1185">Reference proteome</keyword>
<evidence type="ECO:0000313" key="3">
    <source>
        <dbReference type="EMBL" id="MEJ8847766.1"/>
    </source>
</evidence>
<dbReference type="Proteomes" id="UP001385892">
    <property type="component" value="Unassembled WGS sequence"/>
</dbReference>
<accession>A0ABU8WJR0</accession>
<name>A0ABU8WJR0_9BURK</name>
<protein>
    <submittedName>
        <fullName evidence="3">Uncharacterized protein</fullName>
    </submittedName>
</protein>
<gene>
    <name evidence="3" type="ORF">WKW82_13990</name>
</gene>
<proteinExistence type="predicted"/>
<dbReference type="RefSeq" id="WP_340342906.1">
    <property type="nucleotide sequence ID" value="NZ_JBBKZT010000006.1"/>
</dbReference>
<keyword evidence="2" id="KW-0732">Signal</keyword>
<evidence type="ECO:0000256" key="2">
    <source>
        <dbReference type="SAM" id="SignalP"/>
    </source>
</evidence>
<feature type="chain" id="PRO_5046827694" evidence="2">
    <location>
        <begin position="24"/>
        <end position="112"/>
    </location>
</feature>
<feature type="region of interest" description="Disordered" evidence="1">
    <location>
        <begin position="79"/>
        <end position="112"/>
    </location>
</feature>
<feature type="signal peptide" evidence="2">
    <location>
        <begin position="1"/>
        <end position="23"/>
    </location>
</feature>
<evidence type="ECO:0000313" key="4">
    <source>
        <dbReference type="Proteomes" id="UP001385892"/>
    </source>
</evidence>
<reference evidence="3 4" key="1">
    <citation type="submission" date="2024-03" db="EMBL/GenBank/DDBJ databases">
        <title>Novel species of the genus Variovorax.</title>
        <authorList>
            <person name="Liu Q."/>
            <person name="Xin Y.-H."/>
        </authorList>
    </citation>
    <scope>NUCLEOTIDE SEQUENCE [LARGE SCALE GENOMIC DNA]</scope>
    <source>
        <strain evidence="3 4">KACC 18900</strain>
    </source>
</reference>
<organism evidence="3 4">
    <name type="scientific">Variovorax rhizosphaerae</name>
    <dbReference type="NCBI Taxonomy" id="1836200"/>
    <lineage>
        <taxon>Bacteria</taxon>
        <taxon>Pseudomonadati</taxon>
        <taxon>Pseudomonadota</taxon>
        <taxon>Betaproteobacteria</taxon>
        <taxon>Burkholderiales</taxon>
        <taxon>Comamonadaceae</taxon>
        <taxon>Variovorax</taxon>
    </lineage>
</organism>
<comment type="caution">
    <text evidence="3">The sequence shown here is derived from an EMBL/GenBank/DDBJ whole genome shotgun (WGS) entry which is preliminary data.</text>
</comment>